<evidence type="ECO:0000313" key="2">
    <source>
        <dbReference type="Proteomes" id="UP000010988"/>
    </source>
</evidence>
<gene>
    <name evidence="1" type="ORF">GOACH_19_00050</name>
</gene>
<sequence>MDIMSAYREVGSYRAAAEICGTTHKTVKRVVQRFEADQSGQTPPPRTPRLNNYDVVADLVARRVKTSHGRITGKRFLPIARAAGYTGSARNFRRLVSRSKVQ</sequence>
<dbReference type="STRING" id="1220583.GOACH_19_00050"/>
<dbReference type="eggNOG" id="COG4584">
    <property type="taxonomic scope" value="Bacteria"/>
</dbReference>
<dbReference type="Proteomes" id="UP000010988">
    <property type="component" value="Unassembled WGS sequence"/>
</dbReference>
<evidence type="ECO:0000313" key="1">
    <source>
        <dbReference type="EMBL" id="GAC50002.1"/>
    </source>
</evidence>
<protein>
    <submittedName>
        <fullName evidence="1">Putative transposase</fullName>
    </submittedName>
</protein>
<dbReference type="EMBL" id="BANR01000019">
    <property type="protein sequence ID" value="GAC50002.1"/>
    <property type="molecule type" value="Genomic_DNA"/>
</dbReference>
<organism evidence="1 2">
    <name type="scientific">Gordonia aichiensis NBRC 108223</name>
    <dbReference type="NCBI Taxonomy" id="1220583"/>
    <lineage>
        <taxon>Bacteria</taxon>
        <taxon>Bacillati</taxon>
        <taxon>Actinomycetota</taxon>
        <taxon>Actinomycetes</taxon>
        <taxon>Mycobacteriales</taxon>
        <taxon>Gordoniaceae</taxon>
        <taxon>Gordonia</taxon>
    </lineage>
</organism>
<keyword evidence="2" id="KW-1185">Reference proteome</keyword>
<comment type="caution">
    <text evidence="1">The sequence shown here is derived from an EMBL/GenBank/DDBJ whole genome shotgun (WGS) entry which is preliminary data.</text>
</comment>
<dbReference type="AlphaFoldDB" id="L7KPZ0"/>
<proteinExistence type="predicted"/>
<reference evidence="1 2" key="1">
    <citation type="submission" date="2012-12" db="EMBL/GenBank/DDBJ databases">
        <title>Whole genome shotgun sequence of Gordonia aichiensis NBRC 108223.</title>
        <authorList>
            <person name="Isaki-Nakamura S."/>
            <person name="Hosoyama A."/>
            <person name="Tsuchikane K."/>
            <person name="Ando Y."/>
            <person name="Baba S."/>
            <person name="Ohji S."/>
            <person name="Hamada M."/>
            <person name="Tamura T."/>
            <person name="Yamazoe A."/>
            <person name="Yamazaki S."/>
            <person name="Fujita N."/>
        </authorList>
    </citation>
    <scope>NUCLEOTIDE SEQUENCE [LARGE SCALE GENOMIC DNA]</scope>
    <source>
        <strain evidence="1 2">NBRC 108223</strain>
    </source>
</reference>
<accession>L7KPZ0</accession>
<name>L7KPZ0_9ACTN</name>